<dbReference type="PANTHER" id="PTHR16442:SF1">
    <property type="entry name" value="RING FINGER PROTEIN 17"/>
    <property type="match status" value="1"/>
</dbReference>
<dbReference type="InterPro" id="IPR001841">
    <property type="entry name" value="Znf_RING"/>
</dbReference>
<dbReference type="GO" id="GO:0008270">
    <property type="term" value="F:zinc ion binding"/>
    <property type="evidence" value="ECO:0007669"/>
    <property type="project" value="InterPro"/>
</dbReference>
<feature type="region of interest" description="Disordered" evidence="1">
    <location>
        <begin position="1369"/>
        <end position="1411"/>
    </location>
</feature>
<dbReference type="EMBL" id="CACRXK020001636">
    <property type="protein sequence ID" value="CAB3990289.1"/>
    <property type="molecule type" value="Genomic_DNA"/>
</dbReference>
<gene>
    <name evidence="2" type="ORF">PACLA_8A038821</name>
</gene>
<dbReference type="PROSITE" id="PS50089">
    <property type="entry name" value="ZF_RING_2"/>
    <property type="match status" value="1"/>
</dbReference>
<accession>A0A7D9DPJ5</accession>
<organism evidence="2 3">
    <name type="scientific">Paramuricea clavata</name>
    <name type="common">Red gorgonian</name>
    <name type="synonym">Violescent sea-whip</name>
    <dbReference type="NCBI Taxonomy" id="317549"/>
    <lineage>
        <taxon>Eukaryota</taxon>
        <taxon>Metazoa</taxon>
        <taxon>Cnidaria</taxon>
        <taxon>Anthozoa</taxon>
        <taxon>Octocorallia</taxon>
        <taxon>Malacalcyonacea</taxon>
        <taxon>Plexauridae</taxon>
        <taxon>Paramuricea</taxon>
    </lineage>
</organism>
<feature type="compositionally biased region" description="Acidic residues" evidence="1">
    <location>
        <begin position="1395"/>
        <end position="1405"/>
    </location>
</feature>
<dbReference type="Pfam" id="PF00567">
    <property type="entry name" value="TUDOR"/>
    <property type="match status" value="4"/>
</dbReference>
<dbReference type="Proteomes" id="UP001152795">
    <property type="component" value="Unassembled WGS sequence"/>
</dbReference>
<dbReference type="InterPro" id="IPR017907">
    <property type="entry name" value="Znf_RING_CS"/>
</dbReference>
<dbReference type="Gene3D" id="2.40.50.90">
    <property type="match status" value="3"/>
</dbReference>
<feature type="compositionally biased region" description="Acidic residues" evidence="1">
    <location>
        <begin position="1369"/>
        <end position="1383"/>
    </location>
</feature>
<dbReference type="InterPro" id="IPR002999">
    <property type="entry name" value="Tudor"/>
</dbReference>
<dbReference type="Gene3D" id="2.30.30.140">
    <property type="match status" value="4"/>
</dbReference>
<evidence type="ECO:0000313" key="2">
    <source>
        <dbReference type="EMBL" id="CAB3990289.1"/>
    </source>
</evidence>
<dbReference type="PROSITE" id="PS50119">
    <property type="entry name" value="ZF_BBOX"/>
    <property type="match status" value="2"/>
</dbReference>
<feature type="compositionally biased region" description="Basic and acidic residues" evidence="1">
    <location>
        <begin position="1129"/>
        <end position="1141"/>
    </location>
</feature>
<dbReference type="PANTHER" id="PTHR16442">
    <property type="entry name" value="RING FINGER PROTEIN 17"/>
    <property type="match status" value="1"/>
</dbReference>
<dbReference type="PROSITE" id="PS00518">
    <property type="entry name" value="ZF_RING_1"/>
    <property type="match status" value="1"/>
</dbReference>
<dbReference type="InterPro" id="IPR000315">
    <property type="entry name" value="Znf_B-box"/>
</dbReference>
<proteinExistence type="predicted"/>
<keyword evidence="3" id="KW-1185">Reference proteome</keyword>
<feature type="region of interest" description="Disordered" evidence="1">
    <location>
        <begin position="1109"/>
        <end position="1144"/>
    </location>
</feature>
<dbReference type="Gene3D" id="3.30.160.60">
    <property type="entry name" value="Classic Zinc Finger"/>
    <property type="match status" value="1"/>
</dbReference>
<comment type="caution">
    <text evidence="2">The sequence shown here is derived from an EMBL/GenBank/DDBJ whole genome shotgun (WGS) entry which is preliminary data.</text>
</comment>
<dbReference type="SUPFAM" id="SSF57850">
    <property type="entry name" value="RING/U-box"/>
    <property type="match status" value="1"/>
</dbReference>
<dbReference type="InterPro" id="IPR013083">
    <property type="entry name" value="Znf_RING/FYVE/PHD"/>
</dbReference>
<name>A0A7D9DPJ5_PARCT</name>
<reference evidence="2" key="1">
    <citation type="submission" date="2020-04" db="EMBL/GenBank/DDBJ databases">
        <authorList>
            <person name="Alioto T."/>
            <person name="Alioto T."/>
            <person name="Gomez Garrido J."/>
        </authorList>
    </citation>
    <scope>NUCLEOTIDE SEQUENCE</scope>
    <source>
        <strain evidence="2">A484AB</strain>
    </source>
</reference>
<dbReference type="SUPFAM" id="SSF57845">
    <property type="entry name" value="B-box zinc-binding domain"/>
    <property type="match status" value="1"/>
</dbReference>
<dbReference type="SMART" id="SM00184">
    <property type="entry name" value="RING"/>
    <property type="match status" value="1"/>
</dbReference>
<feature type="region of interest" description="Disordered" evidence="1">
    <location>
        <begin position="873"/>
        <end position="905"/>
    </location>
</feature>
<dbReference type="Gene3D" id="3.30.40.10">
    <property type="entry name" value="Zinc/RING finger domain, C3HC4 (zinc finger)"/>
    <property type="match status" value="1"/>
</dbReference>
<dbReference type="SMART" id="SM00336">
    <property type="entry name" value="BBOX"/>
    <property type="match status" value="2"/>
</dbReference>
<protein>
    <submittedName>
        <fullName evidence="2">Tudor domain-containing 1-like</fullName>
    </submittedName>
</protein>
<dbReference type="InterPro" id="IPR035437">
    <property type="entry name" value="SNase_OB-fold_sf"/>
</dbReference>
<evidence type="ECO:0000313" key="3">
    <source>
        <dbReference type="Proteomes" id="UP001152795"/>
    </source>
</evidence>
<dbReference type="CDD" id="cd19756">
    <property type="entry name" value="Bbox2"/>
    <property type="match status" value="1"/>
</dbReference>
<dbReference type="SMART" id="SM00333">
    <property type="entry name" value="TUDOR"/>
    <property type="match status" value="4"/>
</dbReference>
<dbReference type="CDD" id="cd19757">
    <property type="entry name" value="Bbox1"/>
    <property type="match status" value="1"/>
</dbReference>
<dbReference type="FunFam" id="2.30.30.140:FF:000018">
    <property type="entry name" value="Serine/threonine-protein kinase 31"/>
    <property type="match status" value="3"/>
</dbReference>
<dbReference type="SUPFAM" id="SSF63748">
    <property type="entry name" value="Tudor/PWWP/MBT"/>
    <property type="match status" value="4"/>
</dbReference>
<evidence type="ECO:0000256" key="1">
    <source>
        <dbReference type="SAM" id="MobiDB-lite"/>
    </source>
</evidence>
<feature type="compositionally biased region" description="Basic and acidic residues" evidence="1">
    <location>
        <begin position="1384"/>
        <end position="1394"/>
    </location>
</feature>
<sequence>MQRVPFCGTCCKPYALQGSGKPVGQRIPKLLDCSHTLCQGCVTKIAGNQAHVLNCPTCKEQTVLSGGKKNIKNLPTNLYILGILINNVRANIENDITKDELLDFEFEKGFTKAGGRNEPRDGGVAPEVAQAEENAKVCDECSENAAISQCQKCEAIFCESCFDSIHMSSRTLRSHKAIPLALTHLFGVTTQTCETHEGRELEFYDHTDGKLICSLCIVTPAYQGHKIVSAHELTNEITDKIKQSLQNVKKVHAQLQKSKGKLSLLSPEIKTEFSDVVQHIREHFQDLHTKLQAREVNLIKAVKDAYCSKTFPAELTEEVNRQSEEIGTLINQVNTALFAPSIMMKVGETLLSKMADFEDIPCVLPESFLHDLVKISYSKEFQDALNSYGTIVSESSSLKLNKISEQPDDFDENEEPSAVVSTKPGDYPKANIAQTRSGPTILTMPSRQNLVTVSHISTPTDFFIQHVADSERLENLMDAIQTRCEGAKSMNDAVKTTQVGDLVCAKGESDDWWYRARIISEQQQASAPKGRNQPLPKVKVYFIDYGNTEVAPLNRLRKIPPNFADLPELATNCSLVDIVPPGQCKTWPNGSIKALGSMVRDKHLLMAVIKKRGGKLLVDLKSPDTDRSTASDKPASVRDALVFLEVAHFTSPASVPNPDVAFPVHTFPNVTLPKEGETLQVTVTYTETPDAMYVQKYNGAEYDDMLKILQQMLNVYTSKSGDQWQIGWPYKDMVCAARYSEDQNWYRALVKDVSAVKSVKVLFVDFGNSEELPFSEIRRLPDHLSKLPTQAMKCRLAGIKPADQGEGWSNECGSFLNDNCFLHPYRMKVIETEGDEEPMSVVLYLPTPQEASSLNHQLVLSSHAALSTDAECLETASVEEPSSPASNASTRASEADDSTSSINNEQRKLLFPQRLSYMPVDMPESNQFQFLVTYVDKDCTISGFQPDKRDHSLADLMRHMQKICKGKDGPSVTQDQLSFNQPCCAKYSTDNEWYRAQIVSFPTSSTVLVDYVDFGNREEIPLKSISLNAAFLDIPKQCIASKLEGLPQTPVEQEKVSKLLEGLLVGEICEAVTSTKFTIDGVINIEHLTLPDGRDAVDAARDMMMRQRKKLEEKPRVSQPLKQSTAVETRQDEKRMSEKMKSRPTKSILADTVLPAEGIPFDVAVTQINSKSVVFLQREIPSEDSPRLAVGHDPTHIIACDHLHQMLDMSNKINLENYFNGKPNVSDVWSNMLCCGRYTEDDLWYRAQVIEVVTNDPLQARVLYVDYGTSEVIGLERMKAFAAELASLPKQAFQCTVIGLNEENGDSDDDIDSLANAVTDKKLICKVVSFGPPILVELYERVFNEESYEDVPISQRVSELDVMADEFENDADEDTTSSEELSEKEETVAAKEENEQVDGETEDFTSDVNPVGDWYSECEETFMTYDREGLSTRPQLLTPAQFLLKKENVVEHEKTIEVQEESEVD</sequence>
<feature type="compositionally biased region" description="Polar residues" evidence="1">
    <location>
        <begin position="883"/>
        <end position="904"/>
    </location>
</feature>
<dbReference type="OrthoDB" id="5800423at2759"/>
<dbReference type="PROSITE" id="PS50304">
    <property type="entry name" value="TUDOR"/>
    <property type="match status" value="4"/>
</dbReference>
<dbReference type="Gene3D" id="4.10.830.40">
    <property type="match status" value="1"/>
</dbReference>